<feature type="transmembrane region" description="Helical" evidence="5">
    <location>
        <begin position="30"/>
        <end position="48"/>
    </location>
</feature>
<feature type="domain" description="Integral membrane bound transporter" evidence="6">
    <location>
        <begin position="32"/>
        <end position="152"/>
    </location>
</feature>
<evidence type="ECO:0000259" key="6">
    <source>
        <dbReference type="Pfam" id="PF13515"/>
    </source>
</evidence>
<keyword evidence="2 5" id="KW-0812">Transmembrane</keyword>
<keyword evidence="3 5" id="KW-1133">Transmembrane helix</keyword>
<feature type="transmembrane region" description="Helical" evidence="5">
    <location>
        <begin position="86"/>
        <end position="105"/>
    </location>
</feature>
<evidence type="ECO:0000256" key="1">
    <source>
        <dbReference type="ARBA" id="ARBA00004141"/>
    </source>
</evidence>
<dbReference type="InterPro" id="IPR049453">
    <property type="entry name" value="Memb_transporter_dom"/>
</dbReference>
<dbReference type="EMBL" id="QEKK01000002">
    <property type="protein sequence ID" value="PVY59036.1"/>
    <property type="molecule type" value="Genomic_DNA"/>
</dbReference>
<organism evidence="7 8">
    <name type="scientific">Intestinimonas butyriciproducens</name>
    <dbReference type="NCBI Taxonomy" id="1297617"/>
    <lineage>
        <taxon>Bacteria</taxon>
        <taxon>Bacillati</taxon>
        <taxon>Bacillota</taxon>
        <taxon>Clostridia</taxon>
        <taxon>Eubacteriales</taxon>
        <taxon>Intestinimonas</taxon>
    </lineage>
</organism>
<evidence type="ECO:0000256" key="5">
    <source>
        <dbReference type="SAM" id="Phobius"/>
    </source>
</evidence>
<comment type="subcellular location">
    <subcellularLocation>
        <location evidence="1">Membrane</location>
        <topology evidence="1">Multi-pass membrane protein</topology>
    </subcellularLocation>
</comment>
<evidence type="ECO:0000256" key="4">
    <source>
        <dbReference type="ARBA" id="ARBA00023136"/>
    </source>
</evidence>
<dbReference type="GO" id="GO:0016020">
    <property type="term" value="C:membrane"/>
    <property type="evidence" value="ECO:0007669"/>
    <property type="project" value="UniProtKB-SubCell"/>
</dbReference>
<reference evidence="7 8" key="1">
    <citation type="submission" date="2018-04" db="EMBL/GenBank/DDBJ databases">
        <title>Genomic Encyclopedia of Type Strains, Phase IV (KMG-IV): sequencing the most valuable type-strain genomes for metagenomic binning, comparative biology and taxonomic classification.</title>
        <authorList>
            <person name="Goeker M."/>
        </authorList>
    </citation>
    <scope>NUCLEOTIDE SEQUENCE [LARGE SCALE GENOMIC DNA]</scope>
    <source>
        <strain evidence="7 8">DSM 26588</strain>
    </source>
</reference>
<evidence type="ECO:0000313" key="8">
    <source>
        <dbReference type="Proteomes" id="UP000245778"/>
    </source>
</evidence>
<dbReference type="AlphaFoldDB" id="A0A2U1CDQ3"/>
<evidence type="ECO:0000256" key="3">
    <source>
        <dbReference type="ARBA" id="ARBA00022989"/>
    </source>
</evidence>
<feature type="transmembrane region" description="Helical" evidence="5">
    <location>
        <begin position="137"/>
        <end position="158"/>
    </location>
</feature>
<name>A0A2U1CDQ3_9FIRM</name>
<dbReference type="Pfam" id="PF13515">
    <property type="entry name" value="FUSC_2"/>
    <property type="match status" value="1"/>
</dbReference>
<gene>
    <name evidence="7" type="ORF">C7373_1029</name>
</gene>
<feature type="transmembrane region" description="Helical" evidence="5">
    <location>
        <begin position="60"/>
        <end position="80"/>
    </location>
</feature>
<dbReference type="RefSeq" id="WP_207742507.1">
    <property type="nucleotide sequence ID" value="NZ_DBFWLX010000154.1"/>
</dbReference>
<protein>
    <submittedName>
        <fullName evidence="7">Fusaric acid resistance family protein</fullName>
    </submittedName>
</protein>
<sequence>MRTVKTAVSVMISYLVFVPFGLLYREELGGVWGQMGPLYACIACVVCMQSSLGQTMQQGISRFIGVAVGGTLGVLVLALGEPVRYPLVKALMLGVVCVAGVWLCLLLKRPAACAMACIVPCVILVNGMTGVERYYYAAARIIETVVGVAIAFGINAALPDHREGPSDEPWEPVEDEETK</sequence>
<dbReference type="Proteomes" id="UP000245778">
    <property type="component" value="Unassembled WGS sequence"/>
</dbReference>
<evidence type="ECO:0000313" key="7">
    <source>
        <dbReference type="EMBL" id="PVY59036.1"/>
    </source>
</evidence>
<evidence type="ECO:0000256" key="2">
    <source>
        <dbReference type="ARBA" id="ARBA00022692"/>
    </source>
</evidence>
<feature type="transmembrane region" description="Helical" evidence="5">
    <location>
        <begin position="7"/>
        <end position="24"/>
    </location>
</feature>
<keyword evidence="4 5" id="KW-0472">Membrane</keyword>
<accession>A0A2U1CDQ3</accession>
<proteinExistence type="predicted"/>
<comment type="caution">
    <text evidence="7">The sequence shown here is derived from an EMBL/GenBank/DDBJ whole genome shotgun (WGS) entry which is preliminary data.</text>
</comment>